<dbReference type="EMBL" id="WEGH01000002">
    <property type="protein sequence ID" value="MQY05005.1"/>
    <property type="molecule type" value="Genomic_DNA"/>
</dbReference>
<comment type="caution">
    <text evidence="2">The sequence shown here is derived from an EMBL/GenBank/DDBJ whole genome shotgun (WGS) entry which is preliminary data.</text>
</comment>
<organism evidence="2 3">
    <name type="scientific">Actinomadura macrotermitis</name>
    <dbReference type="NCBI Taxonomy" id="2585200"/>
    <lineage>
        <taxon>Bacteria</taxon>
        <taxon>Bacillati</taxon>
        <taxon>Actinomycetota</taxon>
        <taxon>Actinomycetes</taxon>
        <taxon>Streptosporangiales</taxon>
        <taxon>Thermomonosporaceae</taxon>
        <taxon>Actinomadura</taxon>
    </lineage>
</organism>
<dbReference type="InterPro" id="IPR023286">
    <property type="entry name" value="ABATE_dom_sf"/>
</dbReference>
<dbReference type="Pfam" id="PF11706">
    <property type="entry name" value="zf-CGNR"/>
    <property type="match status" value="1"/>
</dbReference>
<dbReference type="Proteomes" id="UP000487268">
    <property type="component" value="Unassembled WGS sequence"/>
</dbReference>
<reference evidence="2 3" key="1">
    <citation type="submission" date="2019-10" db="EMBL/GenBank/DDBJ databases">
        <title>Actinomadura rubteroloni sp. nov. and Actinomadura macrotermitis sp. nov., isolated from the gut of fungus growing-termite Macrotermes natalensis.</title>
        <authorList>
            <person name="Benndorf R."/>
            <person name="Martin K."/>
            <person name="Kuefner M."/>
            <person name="De Beer W."/>
            <person name="Kaster A.-K."/>
            <person name="Vollmers J."/>
            <person name="Poulsen M."/>
            <person name="Beemelmanns C."/>
        </authorList>
    </citation>
    <scope>NUCLEOTIDE SEQUENCE [LARGE SCALE GENOMIC DNA]</scope>
    <source>
        <strain evidence="2 3">RB68</strain>
    </source>
</reference>
<name>A0A7K0BUX4_9ACTN</name>
<accession>A0A7K0BUX4</accession>
<evidence type="ECO:0000313" key="2">
    <source>
        <dbReference type="EMBL" id="MQY05005.1"/>
    </source>
</evidence>
<dbReference type="InterPro" id="IPR021005">
    <property type="entry name" value="Znf_CGNR"/>
</dbReference>
<dbReference type="AlphaFoldDB" id="A0A7K0BUX4"/>
<evidence type="ECO:0000313" key="3">
    <source>
        <dbReference type="Proteomes" id="UP000487268"/>
    </source>
</evidence>
<dbReference type="PANTHER" id="PTHR35525:SF3">
    <property type="entry name" value="BLL6575 PROTEIN"/>
    <property type="match status" value="1"/>
</dbReference>
<dbReference type="SUPFAM" id="SSF160904">
    <property type="entry name" value="Jann2411-like"/>
    <property type="match status" value="1"/>
</dbReference>
<sequence length="170" mass="18800">MPVITRPLTGEPLPLDLVNTRWPAQGGWIDALEDWHAEHAAALGGTTGLEQLRAARQAIRRALEEKEYDELNAVLAHGRVRLEMTGDGPVETPEVDDEAWRGAWLAARAFAELVRDAPPGRIRDCEAPDCILWFLDVSRNGRRRWCSMSGCGNRAKARAHYARALGGQAP</sequence>
<dbReference type="Pfam" id="PF07336">
    <property type="entry name" value="ABATE"/>
    <property type="match status" value="1"/>
</dbReference>
<dbReference type="InterPro" id="IPR010852">
    <property type="entry name" value="ABATE"/>
</dbReference>
<dbReference type="Gene3D" id="1.10.3300.10">
    <property type="entry name" value="Jann2411-like domain"/>
    <property type="match status" value="1"/>
</dbReference>
<proteinExistence type="predicted"/>
<gene>
    <name evidence="2" type="ORF">ACRB68_30680</name>
</gene>
<feature type="domain" description="Zinc finger CGNR" evidence="1">
    <location>
        <begin position="121"/>
        <end position="163"/>
    </location>
</feature>
<dbReference type="PANTHER" id="PTHR35525">
    <property type="entry name" value="BLL6575 PROTEIN"/>
    <property type="match status" value="1"/>
</dbReference>
<evidence type="ECO:0000259" key="1">
    <source>
        <dbReference type="Pfam" id="PF11706"/>
    </source>
</evidence>
<keyword evidence="3" id="KW-1185">Reference proteome</keyword>
<protein>
    <recommendedName>
        <fullName evidence="1">Zinc finger CGNR domain-containing protein</fullName>
    </recommendedName>
</protein>